<dbReference type="Proteomes" id="UP000009234">
    <property type="component" value="Chromosome"/>
</dbReference>
<dbReference type="HOGENOM" id="CLU_3232729_0_0_9"/>
<protein>
    <submittedName>
        <fullName evidence="1">Uncharacterized protein</fullName>
    </submittedName>
</protein>
<dbReference type="RefSeq" id="WP_013843429.1">
    <property type="nucleotide sequence ID" value="NC_015589.1"/>
</dbReference>
<dbReference type="AlphaFoldDB" id="F6DLP1"/>
<dbReference type="EMBL" id="CP002780">
    <property type="protein sequence ID" value="AEG61683.1"/>
    <property type="molecule type" value="Genomic_DNA"/>
</dbReference>
<sequence>MKNQSEWESLHQEMTNLGIINGEDLEQQIKQLEIEVNTKLQKI</sequence>
<evidence type="ECO:0000313" key="1">
    <source>
        <dbReference type="EMBL" id="AEG61683.1"/>
    </source>
</evidence>
<evidence type="ECO:0000313" key="2">
    <source>
        <dbReference type="Proteomes" id="UP000009234"/>
    </source>
</evidence>
<dbReference type="KEGG" id="dru:Desru_3480"/>
<keyword evidence="2" id="KW-1185">Reference proteome</keyword>
<organism evidence="1 2">
    <name type="scientific">Desulforamulus ruminis (strain ATCC 23193 / DSM 2154 / NCIMB 8452 / DL)</name>
    <name type="common">Desulfotomaculum ruminis</name>
    <dbReference type="NCBI Taxonomy" id="696281"/>
    <lineage>
        <taxon>Bacteria</taxon>
        <taxon>Bacillati</taxon>
        <taxon>Bacillota</taxon>
        <taxon>Clostridia</taxon>
        <taxon>Eubacteriales</taxon>
        <taxon>Peptococcaceae</taxon>
        <taxon>Desulforamulus</taxon>
    </lineage>
</organism>
<reference evidence="1 2" key="2">
    <citation type="journal article" date="2012" name="Stand. Genomic Sci.">
        <title>Complete genome sequence of the sulfate-reducing firmicute Desulfotomaculum ruminis type strain (DL(T)).</title>
        <authorList>
            <person name="Spring S."/>
            <person name="Visser M."/>
            <person name="Lu M."/>
            <person name="Copeland A."/>
            <person name="Lapidus A."/>
            <person name="Lucas S."/>
            <person name="Cheng J.F."/>
            <person name="Han C."/>
            <person name="Tapia R."/>
            <person name="Goodwin L.A."/>
            <person name="Pitluck S."/>
            <person name="Ivanova N."/>
            <person name="Land M."/>
            <person name="Hauser L."/>
            <person name="Larimer F."/>
            <person name="Rohde M."/>
            <person name="Goker M."/>
            <person name="Detter J.C."/>
            <person name="Kyrpides N.C."/>
            <person name="Woyke T."/>
            <person name="Schaap P.J."/>
            <person name="Plugge C.M."/>
            <person name="Muyzer G."/>
            <person name="Kuever J."/>
            <person name="Pereira I.A."/>
            <person name="Parshina S.N."/>
            <person name="Bernier-Latmani R."/>
            <person name="Stams A.J."/>
            <person name="Klenk H.P."/>
        </authorList>
    </citation>
    <scope>NUCLEOTIDE SEQUENCE [LARGE SCALE GENOMIC DNA]</scope>
    <source>
        <strain evidence="2">ATCC 23193 / DSM 2154 / NCIB 8452 / DL</strain>
    </source>
</reference>
<name>F6DLP1_DESRL</name>
<accession>F6DLP1</accession>
<reference evidence="2" key="1">
    <citation type="submission" date="2011-05" db="EMBL/GenBank/DDBJ databases">
        <title>Complete sequence of Desulfotomaculum ruminis DSM 2154.</title>
        <authorList>
            <person name="Lucas S."/>
            <person name="Copeland A."/>
            <person name="Lapidus A."/>
            <person name="Cheng J.-F."/>
            <person name="Goodwin L."/>
            <person name="Pitluck S."/>
            <person name="Lu M."/>
            <person name="Detter J.C."/>
            <person name="Han C."/>
            <person name="Tapia R."/>
            <person name="Land M."/>
            <person name="Hauser L."/>
            <person name="Kyrpides N."/>
            <person name="Ivanova N."/>
            <person name="Mikhailova N."/>
            <person name="Pagani I."/>
            <person name="Stams A.J.M."/>
            <person name="Plugge C.M."/>
            <person name="Muyzer G."/>
            <person name="Kuever J."/>
            <person name="Parshina S.N."/>
            <person name="Ivanova A.E."/>
            <person name="Nazina T.N."/>
            <person name="Brambilla E."/>
            <person name="Spring S."/>
            <person name="Klenk H.-P."/>
            <person name="Woyke T."/>
        </authorList>
    </citation>
    <scope>NUCLEOTIDE SEQUENCE [LARGE SCALE GENOMIC DNA]</scope>
    <source>
        <strain evidence="2">ATCC 23193 / DSM 2154 / NCIB 8452 / DL</strain>
    </source>
</reference>
<proteinExistence type="predicted"/>
<gene>
    <name evidence="1" type="ordered locus">Desru_3480</name>
</gene>